<comment type="caution">
    <text evidence="4">The sequence shown here is derived from an EMBL/GenBank/DDBJ whole genome shotgun (WGS) entry which is preliminary data.</text>
</comment>
<protein>
    <recommendedName>
        <fullName evidence="3">Thioester reductase (TE) domain-containing protein</fullName>
    </recommendedName>
</protein>
<keyword evidence="1" id="KW-0596">Phosphopantetheine</keyword>
<dbReference type="SUPFAM" id="SSF51735">
    <property type="entry name" value="NAD(P)-binding Rossmann-fold domains"/>
    <property type="match status" value="1"/>
</dbReference>
<name>A0ABQ8KC46_9APHY</name>
<gene>
    <name evidence="4" type="ORF">C8Q71DRAFT_138511</name>
</gene>
<organism evidence="4 5">
    <name type="scientific">Rhodofomes roseus</name>
    <dbReference type="NCBI Taxonomy" id="34475"/>
    <lineage>
        <taxon>Eukaryota</taxon>
        <taxon>Fungi</taxon>
        <taxon>Dikarya</taxon>
        <taxon>Basidiomycota</taxon>
        <taxon>Agaricomycotina</taxon>
        <taxon>Agaricomycetes</taxon>
        <taxon>Polyporales</taxon>
        <taxon>Rhodofomes</taxon>
    </lineage>
</organism>
<accession>A0ABQ8KC46</accession>
<dbReference type="Gene3D" id="3.40.50.720">
    <property type="entry name" value="NAD(P)-binding Rossmann-like Domain"/>
    <property type="match status" value="1"/>
</dbReference>
<keyword evidence="5" id="KW-1185">Reference proteome</keyword>
<dbReference type="InterPro" id="IPR051414">
    <property type="entry name" value="Adenylate-forming_Reductase"/>
</dbReference>
<dbReference type="RefSeq" id="XP_047777525.1">
    <property type="nucleotide sequence ID" value="XM_047916530.1"/>
</dbReference>
<keyword evidence="2" id="KW-0597">Phosphoprotein</keyword>
<evidence type="ECO:0000256" key="2">
    <source>
        <dbReference type="ARBA" id="ARBA00022553"/>
    </source>
</evidence>
<dbReference type="GeneID" id="71997262"/>
<dbReference type="Proteomes" id="UP000814176">
    <property type="component" value="Unassembled WGS sequence"/>
</dbReference>
<evidence type="ECO:0000313" key="5">
    <source>
        <dbReference type="Proteomes" id="UP000814176"/>
    </source>
</evidence>
<evidence type="ECO:0000256" key="1">
    <source>
        <dbReference type="ARBA" id="ARBA00022450"/>
    </source>
</evidence>
<proteinExistence type="predicted"/>
<dbReference type="InterPro" id="IPR013120">
    <property type="entry name" value="FAR_NAD-bd"/>
</dbReference>
<evidence type="ECO:0000259" key="3">
    <source>
        <dbReference type="Pfam" id="PF07993"/>
    </source>
</evidence>
<dbReference type="PANTHER" id="PTHR43439">
    <property type="entry name" value="PHENYLACETATE-COENZYME A LIGASE"/>
    <property type="match status" value="1"/>
</dbReference>
<sequence>MVTRTDQARIVEMSGLVSKYTSDFPKCPAYYRQIPSRILGSIVLVTGTTSSLGCHLLETLAHSPLIARVYALNRPDRKGRPLRDRQVDALRERGIPEGVVDLEKVVLVEGELTTPKWGLTEDLYNEIHNSVTHVLHNAWRVDFVSPLAAFELNISGLRMLMDFCLTLTLSTTPRLVFTSSLIDAFKAPHGQQILEDPIPPAWAVGMGYSEAKWVCEEILFAACKATPLDGLVVRVGQITGGKGGAWATTDWFSCMVQSASKDGIGSLPDDNRLMDWFPFELASSALLDFLHTPPAYLSEVAPSRGVVHLVHPRPVPWHDIAAEVARQVGGRLVPFQEWLHAIEAAAVLEKSRPPVTKGAPRPRMRAISLIPFYSALNMNMRDGARAMGLPAWDGPRGVAASPTLADPDIAQLGADDVGRWIGYWRSVGFIPDDVREGPSRARL</sequence>
<reference evidence="4 5" key="1">
    <citation type="journal article" date="2021" name="Environ. Microbiol.">
        <title>Gene family expansions and transcriptome signatures uncover fungal adaptations to wood decay.</title>
        <authorList>
            <person name="Hage H."/>
            <person name="Miyauchi S."/>
            <person name="Viragh M."/>
            <person name="Drula E."/>
            <person name="Min B."/>
            <person name="Chaduli D."/>
            <person name="Navarro D."/>
            <person name="Favel A."/>
            <person name="Norest M."/>
            <person name="Lesage-Meessen L."/>
            <person name="Balint B."/>
            <person name="Merenyi Z."/>
            <person name="de Eugenio L."/>
            <person name="Morin E."/>
            <person name="Martinez A.T."/>
            <person name="Baldrian P."/>
            <person name="Stursova M."/>
            <person name="Martinez M.J."/>
            <person name="Novotny C."/>
            <person name="Magnuson J.K."/>
            <person name="Spatafora J.W."/>
            <person name="Maurice S."/>
            <person name="Pangilinan J."/>
            <person name="Andreopoulos W."/>
            <person name="LaButti K."/>
            <person name="Hundley H."/>
            <person name="Na H."/>
            <person name="Kuo A."/>
            <person name="Barry K."/>
            <person name="Lipzen A."/>
            <person name="Henrissat B."/>
            <person name="Riley R."/>
            <person name="Ahrendt S."/>
            <person name="Nagy L.G."/>
            <person name="Grigoriev I.V."/>
            <person name="Martin F."/>
            <person name="Rosso M.N."/>
        </authorList>
    </citation>
    <scope>NUCLEOTIDE SEQUENCE [LARGE SCALE GENOMIC DNA]</scope>
    <source>
        <strain evidence="4 5">CIRM-BRFM 1785</strain>
    </source>
</reference>
<dbReference type="InterPro" id="IPR036291">
    <property type="entry name" value="NAD(P)-bd_dom_sf"/>
</dbReference>
<dbReference type="Pfam" id="PF07993">
    <property type="entry name" value="NAD_binding_4"/>
    <property type="match status" value="1"/>
</dbReference>
<evidence type="ECO:0000313" key="4">
    <source>
        <dbReference type="EMBL" id="KAH9835039.1"/>
    </source>
</evidence>
<dbReference type="PANTHER" id="PTHR43439:SF2">
    <property type="entry name" value="ENZYME, PUTATIVE (JCVI)-RELATED"/>
    <property type="match status" value="1"/>
</dbReference>
<dbReference type="EMBL" id="JADCUA010000014">
    <property type="protein sequence ID" value="KAH9835039.1"/>
    <property type="molecule type" value="Genomic_DNA"/>
</dbReference>
<feature type="domain" description="Thioester reductase (TE)" evidence="3">
    <location>
        <begin position="45"/>
        <end position="283"/>
    </location>
</feature>